<name>A0A0R1Q491_9LACO</name>
<dbReference type="RefSeq" id="WP_056964972.1">
    <property type="nucleotide sequence ID" value="NZ_AZEU01000295.1"/>
</dbReference>
<keyword evidence="4 5" id="KW-0732">Signal</keyword>
<proteinExistence type="predicted"/>
<evidence type="ECO:0000256" key="3">
    <source>
        <dbReference type="ARBA" id="ARBA00022723"/>
    </source>
</evidence>
<dbReference type="SUPFAM" id="SSF53807">
    <property type="entry name" value="Helical backbone' metal receptor"/>
    <property type="match status" value="1"/>
</dbReference>
<comment type="caution">
    <text evidence="6">The sequence shown here is derived from an EMBL/GenBank/DDBJ whole genome shotgun (WGS) entry which is preliminary data.</text>
</comment>
<accession>A0A0R1Q491</accession>
<organism evidence="6 7">
    <name type="scientific">Lacticaseibacillus manihotivorans DSM 13343 = JCM 12514</name>
    <dbReference type="NCBI Taxonomy" id="1423769"/>
    <lineage>
        <taxon>Bacteria</taxon>
        <taxon>Bacillati</taxon>
        <taxon>Bacillota</taxon>
        <taxon>Bacilli</taxon>
        <taxon>Lactobacillales</taxon>
        <taxon>Lactobacillaceae</taxon>
        <taxon>Lacticaseibacillus</taxon>
    </lineage>
</organism>
<gene>
    <name evidence="6" type="ORF">FD01_GL002528</name>
</gene>
<feature type="signal peptide" evidence="5">
    <location>
        <begin position="1"/>
        <end position="26"/>
    </location>
</feature>
<keyword evidence="2" id="KW-0813">Transport</keyword>
<dbReference type="Gene3D" id="3.40.50.1980">
    <property type="entry name" value="Nitrogenase molybdenum iron protein domain"/>
    <property type="match status" value="2"/>
</dbReference>
<keyword evidence="3" id="KW-0479">Metal-binding</keyword>
<evidence type="ECO:0000256" key="5">
    <source>
        <dbReference type="SAM" id="SignalP"/>
    </source>
</evidence>
<reference evidence="6 7" key="1">
    <citation type="journal article" date="2015" name="Genome Announc.">
        <title>Expanding the biotechnology potential of lactobacilli through comparative genomics of 213 strains and associated genera.</title>
        <authorList>
            <person name="Sun Z."/>
            <person name="Harris H.M."/>
            <person name="McCann A."/>
            <person name="Guo C."/>
            <person name="Argimon S."/>
            <person name="Zhang W."/>
            <person name="Yang X."/>
            <person name="Jeffery I.B."/>
            <person name="Cooney J.C."/>
            <person name="Kagawa T.F."/>
            <person name="Liu W."/>
            <person name="Song Y."/>
            <person name="Salvetti E."/>
            <person name="Wrobel A."/>
            <person name="Rasinkangas P."/>
            <person name="Parkhill J."/>
            <person name="Rea M.C."/>
            <person name="O'Sullivan O."/>
            <person name="Ritari J."/>
            <person name="Douillard F.P."/>
            <person name="Paul Ross R."/>
            <person name="Yang R."/>
            <person name="Briner A.E."/>
            <person name="Felis G.E."/>
            <person name="de Vos W.M."/>
            <person name="Barrangou R."/>
            <person name="Klaenhammer T.R."/>
            <person name="Caufield P.W."/>
            <person name="Cui Y."/>
            <person name="Zhang H."/>
            <person name="O'Toole P.W."/>
        </authorList>
    </citation>
    <scope>NUCLEOTIDE SEQUENCE [LARGE SCALE GENOMIC DNA]</scope>
    <source>
        <strain evidence="6 7">DSM 13343</strain>
    </source>
</reference>
<feature type="chain" id="PRO_5006409239" evidence="5">
    <location>
        <begin position="27"/>
        <end position="291"/>
    </location>
</feature>
<protein>
    <submittedName>
        <fullName evidence="6">ABC-type metal ion transport system, periplasmic component surface adhesin</fullName>
    </submittedName>
</protein>
<evidence type="ECO:0000313" key="7">
    <source>
        <dbReference type="Proteomes" id="UP000051790"/>
    </source>
</evidence>
<evidence type="ECO:0000256" key="1">
    <source>
        <dbReference type="ARBA" id="ARBA00004196"/>
    </source>
</evidence>
<evidence type="ECO:0000256" key="4">
    <source>
        <dbReference type="ARBA" id="ARBA00022729"/>
    </source>
</evidence>
<dbReference type="PROSITE" id="PS51257">
    <property type="entry name" value="PROKAR_LIPOPROTEIN"/>
    <property type="match status" value="1"/>
</dbReference>
<dbReference type="InterPro" id="IPR050492">
    <property type="entry name" value="Bact_metal-bind_prot9"/>
</dbReference>
<dbReference type="PANTHER" id="PTHR42953:SF1">
    <property type="entry name" value="METAL-BINDING PROTEIN HI_0362-RELATED"/>
    <property type="match status" value="1"/>
</dbReference>
<comment type="subcellular location">
    <subcellularLocation>
        <location evidence="1">Cell envelope</location>
    </subcellularLocation>
</comment>
<dbReference type="AlphaFoldDB" id="A0A0R1Q491"/>
<dbReference type="PATRIC" id="fig|1423769.4.peg.2730"/>
<dbReference type="GO" id="GO:0030313">
    <property type="term" value="C:cell envelope"/>
    <property type="evidence" value="ECO:0007669"/>
    <property type="project" value="UniProtKB-SubCell"/>
</dbReference>
<dbReference type="PANTHER" id="PTHR42953">
    <property type="entry name" value="HIGH-AFFINITY ZINC UPTAKE SYSTEM PROTEIN ZNUA-RELATED"/>
    <property type="match status" value="1"/>
</dbReference>
<sequence length="291" mass="32190">MHKRNYLVVVLFGLILLLTGCSQAHAANEKIHVVASVDFYGEVAQQVLGKHGTVTSVINDPNVDPHDYEPTTQIGKTVAKADIVIANGAGYDAWMTKLAKAQPDTPMITAAKVVGVKNGENEHIWYKPQAMKLMANALAKQFGKRDPQHQAAYRRNAKHYIESLKPLDQAVAQLKTLSRGQSAIVSEPVFNNALTAIGVSVADRHFAQAIEEGSDPTPADIRKNSKLLKQHQVAFVVINKQVQSKVVSNLVQQAKDNDVPILKVTETMPRKQTYLQWQLSQYRSLIKLLEK</sequence>
<dbReference type="GO" id="GO:0030001">
    <property type="term" value="P:metal ion transport"/>
    <property type="evidence" value="ECO:0007669"/>
    <property type="project" value="InterPro"/>
</dbReference>
<evidence type="ECO:0000313" key="6">
    <source>
        <dbReference type="EMBL" id="KRL39423.1"/>
    </source>
</evidence>
<keyword evidence="7" id="KW-1185">Reference proteome</keyword>
<dbReference type="Proteomes" id="UP000051790">
    <property type="component" value="Unassembled WGS sequence"/>
</dbReference>
<evidence type="ECO:0000256" key="2">
    <source>
        <dbReference type="ARBA" id="ARBA00022448"/>
    </source>
</evidence>
<dbReference type="EMBL" id="AZEU01000295">
    <property type="protein sequence ID" value="KRL39423.1"/>
    <property type="molecule type" value="Genomic_DNA"/>
</dbReference>
<dbReference type="InterPro" id="IPR006127">
    <property type="entry name" value="ZnuA-like"/>
</dbReference>
<dbReference type="Pfam" id="PF01297">
    <property type="entry name" value="ZnuA"/>
    <property type="match status" value="1"/>
</dbReference>
<dbReference type="GO" id="GO:0046872">
    <property type="term" value="F:metal ion binding"/>
    <property type="evidence" value="ECO:0007669"/>
    <property type="project" value="UniProtKB-KW"/>
</dbReference>
<dbReference type="OrthoDB" id="9810636at2"/>